<keyword evidence="7" id="KW-0479">Metal-binding</keyword>
<evidence type="ECO:0000256" key="1">
    <source>
        <dbReference type="ARBA" id="ARBA00000900"/>
    </source>
</evidence>
<dbReference type="Pfam" id="PF12906">
    <property type="entry name" value="RINGv"/>
    <property type="match status" value="1"/>
</dbReference>
<dbReference type="CDD" id="cd16702">
    <property type="entry name" value="RING_CH-C4HC3_MARCH6"/>
    <property type="match status" value="1"/>
</dbReference>
<feature type="domain" description="RING-CH-type" evidence="15">
    <location>
        <begin position="23"/>
        <end position="84"/>
    </location>
</feature>
<organism evidence="16 17">
    <name type="scientific">Papaver somniferum</name>
    <name type="common">Opium poppy</name>
    <dbReference type="NCBI Taxonomy" id="3469"/>
    <lineage>
        <taxon>Eukaryota</taxon>
        <taxon>Viridiplantae</taxon>
        <taxon>Streptophyta</taxon>
        <taxon>Embryophyta</taxon>
        <taxon>Tracheophyta</taxon>
        <taxon>Spermatophyta</taxon>
        <taxon>Magnoliopsida</taxon>
        <taxon>Ranunculales</taxon>
        <taxon>Papaveraceae</taxon>
        <taxon>Papaveroideae</taxon>
        <taxon>Papaver</taxon>
    </lineage>
</organism>
<evidence type="ECO:0000313" key="16">
    <source>
        <dbReference type="EMBL" id="RZC53180.1"/>
    </source>
</evidence>
<keyword evidence="8" id="KW-0863">Zinc-finger</keyword>
<keyword evidence="5" id="KW-0808">Transferase</keyword>
<dbReference type="InterPro" id="IPR013083">
    <property type="entry name" value="Znf_RING/FYVE/PHD"/>
</dbReference>
<evidence type="ECO:0000256" key="7">
    <source>
        <dbReference type="ARBA" id="ARBA00022723"/>
    </source>
</evidence>
<evidence type="ECO:0000256" key="2">
    <source>
        <dbReference type="ARBA" id="ARBA00004141"/>
    </source>
</evidence>
<dbReference type="SUPFAM" id="SSF57850">
    <property type="entry name" value="RING/U-box"/>
    <property type="match status" value="1"/>
</dbReference>
<dbReference type="PROSITE" id="PS51292">
    <property type="entry name" value="ZF_RING_CH"/>
    <property type="match status" value="1"/>
</dbReference>
<evidence type="ECO:0000256" key="5">
    <source>
        <dbReference type="ARBA" id="ARBA00022679"/>
    </source>
</evidence>
<dbReference type="Pfam" id="PF23113">
    <property type="entry name" value="MARCHF6_C"/>
    <property type="match status" value="1"/>
</dbReference>
<feature type="transmembrane region" description="Helical" evidence="14">
    <location>
        <begin position="878"/>
        <end position="897"/>
    </location>
</feature>
<name>A0A4Y7IZG3_PAPSO</name>
<dbReference type="GO" id="GO:0036503">
    <property type="term" value="P:ERAD pathway"/>
    <property type="evidence" value="ECO:0007669"/>
    <property type="project" value="TreeGrafter"/>
</dbReference>
<evidence type="ECO:0000256" key="6">
    <source>
        <dbReference type="ARBA" id="ARBA00022692"/>
    </source>
</evidence>
<evidence type="ECO:0000256" key="10">
    <source>
        <dbReference type="ARBA" id="ARBA00022833"/>
    </source>
</evidence>
<evidence type="ECO:0000259" key="15">
    <source>
        <dbReference type="PROSITE" id="PS51292"/>
    </source>
</evidence>
<feature type="transmembrane region" description="Helical" evidence="14">
    <location>
        <begin position="474"/>
        <end position="491"/>
    </location>
</feature>
<dbReference type="Gene3D" id="3.30.40.10">
    <property type="entry name" value="Zinc/RING finger domain, C3HC4 (zinc finger)"/>
    <property type="match status" value="1"/>
</dbReference>
<dbReference type="AlphaFoldDB" id="A0A4Y7IZG3"/>
<feature type="compositionally biased region" description="Basic and acidic residues" evidence="13">
    <location>
        <begin position="1"/>
        <end position="15"/>
    </location>
</feature>
<feature type="transmembrane region" description="Helical" evidence="14">
    <location>
        <begin position="656"/>
        <end position="683"/>
    </location>
</feature>
<feature type="transmembrane region" description="Helical" evidence="14">
    <location>
        <begin position="299"/>
        <end position="320"/>
    </location>
</feature>
<comment type="pathway">
    <text evidence="3">Protein modification; protein ubiquitination.</text>
</comment>
<dbReference type="InterPro" id="IPR056521">
    <property type="entry name" value="MARCHF6-like_C"/>
</dbReference>
<dbReference type="PANTHER" id="PTHR13145:SF0">
    <property type="entry name" value="E3 UBIQUITIN-PROTEIN LIGASE MARCHF6"/>
    <property type="match status" value="1"/>
</dbReference>
<gene>
    <name evidence="16" type="ORF">C5167_012033</name>
</gene>
<comment type="subcellular location">
    <subcellularLocation>
        <location evidence="2">Membrane</location>
        <topology evidence="2">Multi-pass membrane protein</topology>
    </subcellularLocation>
</comment>
<keyword evidence="10" id="KW-0862">Zinc</keyword>
<dbReference type="EMBL" id="CM010717">
    <property type="protein sequence ID" value="RZC53180.1"/>
    <property type="molecule type" value="Genomic_DNA"/>
</dbReference>
<dbReference type="SMART" id="SM00744">
    <property type="entry name" value="RINGv"/>
    <property type="match status" value="1"/>
</dbReference>
<feature type="region of interest" description="Disordered" evidence="13">
    <location>
        <begin position="1"/>
        <end position="26"/>
    </location>
</feature>
<dbReference type="GO" id="GO:0061630">
    <property type="term" value="F:ubiquitin protein ligase activity"/>
    <property type="evidence" value="ECO:0007669"/>
    <property type="project" value="UniProtKB-EC"/>
</dbReference>
<dbReference type="GO" id="GO:0005789">
    <property type="term" value="C:endoplasmic reticulum membrane"/>
    <property type="evidence" value="ECO:0007669"/>
    <property type="project" value="TreeGrafter"/>
</dbReference>
<feature type="transmembrane region" description="Helical" evidence="14">
    <location>
        <begin position="267"/>
        <end position="287"/>
    </location>
</feature>
<sequence length="935" mass="105842">MERGLETRETMSTKEEVEEDKEEEEEEEKICRICHSPGDSENPLQYPCACSGSMKFVHPKCLLHWMKQRNTFECEVCKHKCSVYRVYAENTPTRLPLREFVGGISVKACLVLRFCVRFCFSVFHQHLVVPLLAFWMWRLSLASSLSEAKELLVHSHMSPMMNWLYGMVICHVLYMMWLFGIALIREDEEDGEVGAPAPGNENDDIADEIGEDAGEPQAIAGVRNDNNFADLRLLVKGLKLLAARLLRYFHRVMINSLRLDVPLRRTGIYMVGSILYFLITNVVLIRVPFFLGRITLHCLSWLFFEASSIFMPFIESALYIENNSLKNASHAVTNLSAEIQNNDLLSCAIEVVAETLTANSTGPGEALSNVGKPLLVYRSSGLYFVITLATGYMVVAPLVFVCLGIPIRTVASKIHHYLRKFLTTMINSFVLIIHLGVIPLVYGWWLDVCTITMLGKSISDRVEFFSKFPLLSSSMHWVVGIIYMCQINISISQVRRVLHRGVLCFLHDLADPVDIILGVLIDEVQVSVLAIRLAPTIFPLHISVPDPFTEIPVVMLLLQICLPYAIELWGTVEALLHQWVTAVCSFLGLNCLLPSRPEDIGGQEKVKVERQQVGLHDGLIAGQDPNNNISTSQNFDGVENYTSDAIDNGYTFVHRVVLLVVLAWITLLLFNSSMIIVSLQLGRAVFSSISNLLITHGSKCNDLYAFFFGNCCIWTSFTGARYFIEHFKAGKAHLRFSDICKLLCLIAESCVLSSLWIIVIPLLIGLLFEFCFMLPIGALVVEAPVLLLHQDWAVGFFFFQLWRTLVLLNHRIVLVDESWRIKLERVRGIGFVKLSVNWMLQELLIPIIMNLSMSLCFPYVIARWIVPSLGFSHIVNSTVYQFTWLVYVTIIVLFSCAKRFPVWIINLHNSMRDDHYSGLGLQNFGEAASECQREI</sequence>
<evidence type="ECO:0000256" key="4">
    <source>
        <dbReference type="ARBA" id="ARBA00012483"/>
    </source>
</evidence>
<keyword evidence="12 14" id="KW-0472">Membrane</keyword>
<keyword evidence="9" id="KW-0833">Ubl conjugation pathway</keyword>
<protein>
    <recommendedName>
        <fullName evidence="4">RING-type E3 ubiquitin transferase</fullName>
        <ecNumber evidence="4">2.3.2.27</ecNumber>
    </recommendedName>
</protein>
<dbReference type="GO" id="GO:0008270">
    <property type="term" value="F:zinc ion binding"/>
    <property type="evidence" value="ECO:0007669"/>
    <property type="project" value="UniProtKB-KW"/>
</dbReference>
<keyword evidence="6 14" id="KW-0812">Transmembrane</keyword>
<evidence type="ECO:0000256" key="8">
    <source>
        <dbReference type="ARBA" id="ARBA00022771"/>
    </source>
</evidence>
<reference evidence="16 17" key="1">
    <citation type="journal article" date="2018" name="Science">
        <title>The opium poppy genome and morphinan production.</title>
        <authorList>
            <person name="Guo L."/>
            <person name="Winzer T."/>
            <person name="Yang X."/>
            <person name="Li Y."/>
            <person name="Ning Z."/>
            <person name="He Z."/>
            <person name="Teodor R."/>
            <person name="Lu Y."/>
            <person name="Bowser T.A."/>
            <person name="Graham I.A."/>
            <person name="Ye K."/>
        </authorList>
    </citation>
    <scope>NUCLEOTIDE SEQUENCE [LARGE SCALE GENOMIC DNA]</scope>
    <source>
        <strain evidence="17">cv. HN1</strain>
        <tissue evidence="16">Leaves</tissue>
    </source>
</reference>
<feature type="compositionally biased region" description="Acidic residues" evidence="13">
    <location>
        <begin position="16"/>
        <end position="26"/>
    </location>
</feature>
<evidence type="ECO:0000256" key="3">
    <source>
        <dbReference type="ARBA" id="ARBA00004906"/>
    </source>
</evidence>
<keyword evidence="17" id="KW-1185">Reference proteome</keyword>
<feature type="transmembrane region" description="Helical" evidence="14">
    <location>
        <begin position="382"/>
        <end position="405"/>
    </location>
</feature>
<proteinExistence type="predicted"/>
<evidence type="ECO:0000256" key="11">
    <source>
        <dbReference type="ARBA" id="ARBA00022989"/>
    </source>
</evidence>
<keyword evidence="11 14" id="KW-1133">Transmembrane helix</keyword>
<evidence type="ECO:0000313" key="17">
    <source>
        <dbReference type="Proteomes" id="UP000316621"/>
    </source>
</evidence>
<dbReference type="EC" id="2.3.2.27" evidence="4"/>
<evidence type="ECO:0000256" key="9">
    <source>
        <dbReference type="ARBA" id="ARBA00022786"/>
    </source>
</evidence>
<accession>A0A4Y7IZG3</accession>
<evidence type="ECO:0000256" key="12">
    <source>
        <dbReference type="ARBA" id="ARBA00023136"/>
    </source>
</evidence>
<feature type="transmembrane region" description="Helical" evidence="14">
    <location>
        <begin position="745"/>
        <end position="768"/>
    </location>
</feature>
<dbReference type="Proteomes" id="UP000316621">
    <property type="component" value="Chromosome 3"/>
</dbReference>
<comment type="catalytic activity">
    <reaction evidence="1">
        <text>S-ubiquitinyl-[E2 ubiquitin-conjugating enzyme]-L-cysteine + [acceptor protein]-L-lysine = [E2 ubiquitin-conjugating enzyme]-L-cysteine + N(6)-ubiquitinyl-[acceptor protein]-L-lysine.</text>
        <dbReference type="EC" id="2.3.2.27"/>
    </reaction>
</comment>
<feature type="transmembrane region" description="Helical" evidence="14">
    <location>
        <begin position="703"/>
        <end position="724"/>
    </location>
</feature>
<dbReference type="PANTHER" id="PTHR13145">
    <property type="entry name" value="SSM4 PROTEIN"/>
    <property type="match status" value="1"/>
</dbReference>
<evidence type="ECO:0000256" key="14">
    <source>
        <dbReference type="SAM" id="Phobius"/>
    </source>
</evidence>
<feature type="transmembrane region" description="Helical" evidence="14">
    <location>
        <begin position="426"/>
        <end position="445"/>
    </location>
</feature>
<evidence type="ECO:0000256" key="13">
    <source>
        <dbReference type="SAM" id="MobiDB-lite"/>
    </source>
</evidence>
<dbReference type="Gramene" id="RZC53180">
    <property type="protein sequence ID" value="RZC53180"/>
    <property type="gene ID" value="C5167_012033"/>
</dbReference>
<dbReference type="InterPro" id="IPR011016">
    <property type="entry name" value="Znf_RING-CH"/>
</dbReference>
<dbReference type="STRING" id="3469.A0A4Y7IZG3"/>
<feature type="transmembrane region" description="Helical" evidence="14">
    <location>
        <begin position="843"/>
        <end position="866"/>
    </location>
</feature>
<feature type="transmembrane region" description="Helical" evidence="14">
    <location>
        <begin position="162"/>
        <end position="184"/>
    </location>
</feature>